<organism evidence="2 3">
    <name type="scientific">Sutterella seckii</name>
    <dbReference type="NCBI Taxonomy" id="1944635"/>
    <lineage>
        <taxon>Bacteria</taxon>
        <taxon>Pseudomonadati</taxon>
        <taxon>Pseudomonadota</taxon>
        <taxon>Betaproteobacteria</taxon>
        <taxon>Burkholderiales</taxon>
        <taxon>Sutterellaceae</taxon>
        <taxon>Sutterella</taxon>
    </lineage>
</organism>
<keyword evidence="3" id="KW-1185">Reference proteome</keyword>
<dbReference type="RefSeq" id="WP_139687096.1">
    <property type="nucleotide sequence ID" value="NZ_WEHW01000024.1"/>
</dbReference>
<dbReference type="AlphaFoldDB" id="A0AAI9WMX9"/>
<evidence type="ECO:0000313" key="3">
    <source>
        <dbReference type="Proteomes" id="UP000469462"/>
    </source>
</evidence>
<evidence type="ECO:0000256" key="1">
    <source>
        <dbReference type="SAM" id="MobiDB-lite"/>
    </source>
</evidence>
<name>A0AAI9WMX9_9BURK</name>
<gene>
    <name evidence="2" type="ORF">GBM96_07270</name>
</gene>
<sequence>MRKPFGESLKPVEPRGQLYAEAARAHAADRTGPAMEGEKALLALFLQGASVIKDDVTVEGMLEVLFARALLSSASGSSGKTGLRETLDLVRSMDAKQVEKVLVDSAAMARLLRRERLSTAKTLRKALREGDDAFLSGKRIRELEMKADLPPVVGEVLERKSAAPWDALHDGHLGSRRSAWALGIVRYARAVAPERGRRITAALSTLGESMGERGSDLSRIASLWTARRPLVVLPEINAYTIKLVHDLWLADPAIAAVNTGTPVKGHPFATLQIPFVEDQKGYLKAFLSLSELPALVEPRLGGFTVTAATGLMRLTRLPKKNRFGKGFAIPAWMRTFAEIGLLNRHDNALTLGTRLSPAVRLKFFSLYRELIRVPIEGERFVDGPEAEAIRSARAQLLDAREELLLLIAREEEKALSEIEARERRRTERIRKANRTDEEKTSMEAEA</sequence>
<dbReference type="Proteomes" id="UP000469462">
    <property type="component" value="Unassembled WGS sequence"/>
</dbReference>
<dbReference type="EMBL" id="WEHW01000024">
    <property type="protein sequence ID" value="KAB7650970.1"/>
    <property type="molecule type" value="Genomic_DNA"/>
</dbReference>
<comment type="caution">
    <text evidence="2">The sequence shown here is derived from an EMBL/GenBank/DDBJ whole genome shotgun (WGS) entry which is preliminary data.</text>
</comment>
<protein>
    <submittedName>
        <fullName evidence="2">Uncharacterized protein</fullName>
    </submittedName>
</protein>
<feature type="region of interest" description="Disordered" evidence="1">
    <location>
        <begin position="418"/>
        <end position="446"/>
    </location>
</feature>
<proteinExistence type="predicted"/>
<accession>A0AAI9WMX9</accession>
<reference evidence="2 3" key="1">
    <citation type="submission" date="2019-10" db="EMBL/GenBank/DDBJ databases">
        <title>Genome diversity of Sutterella seckii.</title>
        <authorList>
            <person name="Chaplin A.V."/>
            <person name="Sokolova S.R."/>
            <person name="Mosin K.A."/>
            <person name="Ivanova E.L."/>
            <person name="Kochetkova T.O."/>
            <person name="Goltsov A.Y."/>
            <person name="Trofimov D.Y."/>
            <person name="Efimov B.A."/>
        </authorList>
    </citation>
    <scope>NUCLEOTIDE SEQUENCE [LARGE SCALE GENOMIC DNA]</scope>
    <source>
        <strain evidence="2 3">ASD3426</strain>
    </source>
</reference>
<evidence type="ECO:0000313" key="2">
    <source>
        <dbReference type="EMBL" id="KAB7650970.1"/>
    </source>
</evidence>